<evidence type="ECO:0000313" key="2">
    <source>
        <dbReference type="Proteomes" id="UP000001878"/>
    </source>
</evidence>
<dbReference type="GeneID" id="7750869"/>
<dbReference type="EMBL" id="FJ822135">
    <property type="protein sequence ID" value="ACO36935.1"/>
    <property type="molecule type" value="Genomic_DNA"/>
</dbReference>
<accession>C1KFC4</accession>
<name>C1KFC4_9CAUD</name>
<dbReference type="KEGG" id="vg:7750869"/>
<keyword evidence="2" id="KW-1185">Reference proteome</keyword>
<gene>
    <name evidence="1" type="ORF">lb338_phage_14</name>
</gene>
<organism evidence="1 2">
    <name type="scientific">Lactobacillus phage Lb338-1</name>
    <dbReference type="NCBI Taxonomy" id="2892342"/>
    <lineage>
        <taxon>Viruses</taxon>
        <taxon>Duplodnaviria</taxon>
        <taxon>Heunggongvirae</taxon>
        <taxon>Uroviricota</taxon>
        <taxon>Caudoviricetes</taxon>
        <taxon>Herelleviridae</taxon>
        <taxon>Mooreparkvirus</taxon>
        <taxon>Mooreparkvirus Lb3381</taxon>
    </lineage>
</organism>
<evidence type="ECO:0000313" key="1">
    <source>
        <dbReference type="EMBL" id="ACO36935.1"/>
    </source>
</evidence>
<reference evidence="1 2" key="1">
    <citation type="journal article" date="2009" name="Gene">
        <title>Genome of a virulent bacteriophage Lb338-1 that lyses the probiotic Lactobacillus paracasei cheese strain.</title>
        <authorList>
            <person name="Alemayehu D."/>
            <person name="Ross R.P."/>
            <person name="O'Sullivan O."/>
            <person name="Coffey A."/>
            <person name="Stanton C."/>
            <person name="Fitzgerald G.F."/>
            <person name="McAuliffe O."/>
        </authorList>
    </citation>
    <scope>NUCLEOTIDE SEQUENCE [LARGE SCALE GENOMIC DNA]</scope>
    <source>
        <strain evidence="1">Lb338-1</strain>
    </source>
</reference>
<dbReference type="RefSeq" id="YP_002790693.1">
    <property type="nucleotide sequence ID" value="NC_012530.1"/>
</dbReference>
<proteinExistence type="predicted"/>
<protein>
    <submittedName>
        <fullName evidence="1">Uncharacterized protein</fullName>
    </submittedName>
</protein>
<sequence length="91" mass="10514">MKKVDFYKDIKTNLRYAGLPLNAWYKDEKGILVNTTYGLVAVYCSHNVVTLYTKKDGQKGNKLVTDWNTGFKPNMVPITVEKIYKFLGIKY</sequence>
<dbReference type="Proteomes" id="UP000001878">
    <property type="component" value="Segment"/>
</dbReference>